<gene>
    <name evidence="1" type="ORF">E8M01_19705</name>
</gene>
<dbReference type="AlphaFoldDB" id="A0A4D7B5I6"/>
<dbReference type="GO" id="GO:0016740">
    <property type="term" value="F:transferase activity"/>
    <property type="evidence" value="ECO:0007669"/>
    <property type="project" value="UniProtKB-KW"/>
</dbReference>
<dbReference type="Proteomes" id="UP000298781">
    <property type="component" value="Chromosome"/>
</dbReference>
<dbReference type="InterPro" id="IPR029044">
    <property type="entry name" value="Nucleotide-diphossugar_trans"/>
</dbReference>
<dbReference type="Pfam" id="PF13692">
    <property type="entry name" value="Glyco_trans_1_4"/>
    <property type="match status" value="1"/>
</dbReference>
<dbReference type="Gene3D" id="3.40.50.2000">
    <property type="entry name" value="Glycogen Phosphorylase B"/>
    <property type="match status" value="2"/>
</dbReference>
<dbReference type="Gene3D" id="3.90.550.10">
    <property type="entry name" value="Spore Coat Polysaccharide Biosynthesis Protein SpsA, Chain A"/>
    <property type="match status" value="1"/>
</dbReference>
<accession>A0A4D7B5I6</accession>
<dbReference type="SUPFAM" id="SSF53448">
    <property type="entry name" value="Nucleotide-diphospho-sugar transferases"/>
    <property type="match status" value="1"/>
</dbReference>
<keyword evidence="2" id="KW-1185">Reference proteome</keyword>
<evidence type="ECO:0000313" key="2">
    <source>
        <dbReference type="Proteomes" id="UP000298781"/>
    </source>
</evidence>
<dbReference type="SUPFAM" id="SSF53756">
    <property type="entry name" value="UDP-Glycosyltransferase/glycogen phosphorylase"/>
    <property type="match status" value="1"/>
</dbReference>
<organism evidence="1 2">
    <name type="scientific">Phreatobacter stygius</name>
    <dbReference type="NCBI Taxonomy" id="1940610"/>
    <lineage>
        <taxon>Bacteria</taxon>
        <taxon>Pseudomonadati</taxon>
        <taxon>Pseudomonadota</taxon>
        <taxon>Alphaproteobacteria</taxon>
        <taxon>Hyphomicrobiales</taxon>
        <taxon>Phreatobacteraceae</taxon>
        <taxon>Phreatobacter</taxon>
    </lineage>
</organism>
<sequence length="824" mass="89665">MLTGHLDYVGTERISGWARDDSDTERRLILELYDGEQRVARFVADKMRTDLAGAGLGDGRYGFWLQLPTSLFPMPVHRISVRFADTGLDIGGSPKYLYRADPAFDEAFAQWIDAQVDATIAAAETPEQLEPLLGLSTNLMARVLTAIDKFDTLNRSTALGDIDLSTLPDRLRRSAEQLATGLKPIHVPVHAAPRVSIIIASSGRLGDDYALIRSIVQTSKSCAFEIVLVDNTGAVETTLLPFLVRGGARVVRIAKPGGIMAAYADGARTARGTTLFFATGLRELGPDALQILLDTLEREGPASLVAPRLIDADRRLRASGLSIDPLGNKSPIGQGMDAALMRFRILREADDVALNALMIDRQTFAEHGGFEAADMLFDYTMSNLSFALRAAGGKVLVQGASDAVLAGPLVGLSSKSRGRSRFLGRWNQALPKVGEARDDGAARAALFLDEHFPSPDEDAGSAAVFSHVRAFRRLGYHVEFLATQRSKTEELRARLLRARGIEAHDGIDNIDQFLQSRRNQFDVVYVHRYHVAKQVLELARTANPGARVLFSVADLHHIRTERSHAAAAEPGDELAVKTMREEELASVRAADVTITHSDWERDYLAKHVPAARVAVVLWDVAGREPEIAFDRRQGVCFLGSFRHAPNIDAVNHFCQAIWPGAAEAIRHGGFDIVGSHSDLLELRPVPPHVKLVGYVKDIAGYLDQKRLMVAPLRFGAGIKGKVLLSLAHGLPCLMSPIAAEGIPLPAALAHTLVAEDDADFLKKLEALYDDQALWQDTSQAALAWARTTLNEGAIADALEAALAVRHRSAGPELPSSVRTFEARA</sequence>
<dbReference type="KEGG" id="pstg:E8M01_19705"/>
<name>A0A4D7B5I6_9HYPH</name>
<dbReference type="OrthoDB" id="5291101at2"/>
<keyword evidence="1" id="KW-0808">Transferase</keyword>
<dbReference type="PANTHER" id="PTHR43179:SF7">
    <property type="entry name" value="RHAMNOSYLTRANSFERASE WBBL"/>
    <property type="match status" value="1"/>
</dbReference>
<dbReference type="CDD" id="cd03801">
    <property type="entry name" value="GT4_PimA-like"/>
    <property type="match status" value="1"/>
</dbReference>
<protein>
    <submittedName>
        <fullName evidence="1">Glycosyltransferase</fullName>
    </submittedName>
</protein>
<dbReference type="PANTHER" id="PTHR43179">
    <property type="entry name" value="RHAMNOSYLTRANSFERASE WBBL"/>
    <property type="match status" value="1"/>
</dbReference>
<reference evidence="1 2" key="1">
    <citation type="submission" date="2019-04" db="EMBL/GenBank/DDBJ databases">
        <title>Phreatobacter aquaticus sp. nov.</title>
        <authorList>
            <person name="Choi A."/>
        </authorList>
    </citation>
    <scope>NUCLEOTIDE SEQUENCE [LARGE SCALE GENOMIC DNA]</scope>
    <source>
        <strain evidence="1 2">KCTC 52518</strain>
    </source>
</reference>
<dbReference type="EMBL" id="CP039690">
    <property type="protein sequence ID" value="QCI66243.1"/>
    <property type="molecule type" value="Genomic_DNA"/>
</dbReference>
<evidence type="ECO:0000313" key="1">
    <source>
        <dbReference type="EMBL" id="QCI66243.1"/>
    </source>
</evidence>
<dbReference type="RefSeq" id="WP_136961687.1">
    <property type="nucleotide sequence ID" value="NZ_CP039690.1"/>
</dbReference>
<proteinExistence type="predicted"/>